<dbReference type="CTD" id="20236198"/>
<proteinExistence type="predicted"/>
<evidence type="ECO:0000313" key="1">
    <source>
        <dbReference type="EMBL" id="ESO88966.1"/>
    </source>
</evidence>
<dbReference type="AlphaFoldDB" id="V4A6T0"/>
<dbReference type="KEGG" id="lgi:LOTGIDRAFT_154035"/>
<dbReference type="GeneID" id="20236198"/>
<dbReference type="RefSeq" id="XP_009060016.1">
    <property type="nucleotide sequence ID" value="XM_009061768.1"/>
</dbReference>
<name>V4A6T0_LOTGI</name>
<evidence type="ECO:0000313" key="2">
    <source>
        <dbReference type="Proteomes" id="UP000030746"/>
    </source>
</evidence>
<organism evidence="1 2">
    <name type="scientific">Lottia gigantea</name>
    <name type="common">Giant owl limpet</name>
    <dbReference type="NCBI Taxonomy" id="225164"/>
    <lineage>
        <taxon>Eukaryota</taxon>
        <taxon>Metazoa</taxon>
        <taxon>Spiralia</taxon>
        <taxon>Lophotrochozoa</taxon>
        <taxon>Mollusca</taxon>
        <taxon>Gastropoda</taxon>
        <taxon>Patellogastropoda</taxon>
        <taxon>Lottioidea</taxon>
        <taxon>Lottiidae</taxon>
        <taxon>Lottia</taxon>
    </lineage>
</organism>
<reference evidence="1 2" key="1">
    <citation type="journal article" date="2013" name="Nature">
        <title>Insights into bilaterian evolution from three spiralian genomes.</title>
        <authorList>
            <person name="Simakov O."/>
            <person name="Marletaz F."/>
            <person name="Cho S.J."/>
            <person name="Edsinger-Gonzales E."/>
            <person name="Havlak P."/>
            <person name="Hellsten U."/>
            <person name="Kuo D.H."/>
            <person name="Larsson T."/>
            <person name="Lv J."/>
            <person name="Arendt D."/>
            <person name="Savage R."/>
            <person name="Osoegawa K."/>
            <person name="de Jong P."/>
            <person name="Grimwood J."/>
            <person name="Chapman J.A."/>
            <person name="Shapiro H."/>
            <person name="Aerts A."/>
            <person name="Otillar R.P."/>
            <person name="Terry A.Y."/>
            <person name="Boore J.L."/>
            <person name="Grigoriev I.V."/>
            <person name="Lindberg D.R."/>
            <person name="Seaver E.C."/>
            <person name="Weisblat D.A."/>
            <person name="Putnam N.H."/>
            <person name="Rokhsar D.S."/>
        </authorList>
    </citation>
    <scope>NUCLEOTIDE SEQUENCE [LARGE SCALE GENOMIC DNA]</scope>
</reference>
<protein>
    <submittedName>
        <fullName evidence="1">Uncharacterized protein</fullName>
    </submittedName>
</protein>
<gene>
    <name evidence="1" type="ORF">LOTGIDRAFT_154035</name>
</gene>
<dbReference type="HOGENOM" id="CLU_1580294_0_0_1"/>
<accession>V4A6T0</accession>
<dbReference type="Proteomes" id="UP000030746">
    <property type="component" value="Unassembled WGS sequence"/>
</dbReference>
<sequence length="169" mass="19010">MRVRDKPAWITLGGGTLSSLNPYPIVEDVFEVKGSFDINSLPLRDPVCFVSGQIHEQLENWEHIFDQVKFGNVGLDQGEAPHSFRSGCDITMALSGSVNNPEQMIRHIGWFTENSARYYSMINALADSTIIATKYAEEVLLIDVSVIGMAPQRPWSIEANIENWNVLRR</sequence>
<keyword evidence="2" id="KW-1185">Reference proteome</keyword>
<dbReference type="EMBL" id="KB202619">
    <property type="protein sequence ID" value="ESO88966.1"/>
    <property type="molecule type" value="Genomic_DNA"/>
</dbReference>
<dbReference type="OrthoDB" id="1647768at2759"/>